<keyword evidence="3 5" id="KW-1133">Transmembrane helix</keyword>
<proteinExistence type="predicted"/>
<evidence type="ECO:0000256" key="1">
    <source>
        <dbReference type="ARBA" id="ARBA00004141"/>
    </source>
</evidence>
<keyword evidence="8" id="KW-1185">Reference proteome</keyword>
<reference evidence="7 8" key="1">
    <citation type="submission" date="2022-05" db="EMBL/GenBank/DDBJ databases">
        <authorList>
            <consortium name="Genoscope - CEA"/>
            <person name="William W."/>
        </authorList>
    </citation>
    <scope>NUCLEOTIDE SEQUENCE [LARGE SCALE GENOMIC DNA]</scope>
</reference>
<keyword evidence="2 5" id="KW-0812">Transmembrane</keyword>
<evidence type="ECO:0000256" key="3">
    <source>
        <dbReference type="ARBA" id="ARBA00022989"/>
    </source>
</evidence>
<dbReference type="EMBL" id="CALNXJ010000071">
    <property type="protein sequence ID" value="CAH3159276.1"/>
    <property type="molecule type" value="Genomic_DNA"/>
</dbReference>
<dbReference type="Gene3D" id="2.60.220.50">
    <property type="match status" value="1"/>
</dbReference>
<dbReference type="AlphaFoldDB" id="A0AAU9XVH1"/>
<accession>A0AAU9XVH1</accession>
<gene>
    <name evidence="7" type="ORF">PMEA_00031971</name>
</gene>
<dbReference type="InterPro" id="IPR046338">
    <property type="entry name" value="GAIN_dom_sf"/>
</dbReference>
<feature type="transmembrane region" description="Helical" evidence="5">
    <location>
        <begin position="286"/>
        <end position="307"/>
    </location>
</feature>
<dbReference type="InterPro" id="IPR000832">
    <property type="entry name" value="GPCR_2_secretin-like"/>
</dbReference>
<evidence type="ECO:0000256" key="2">
    <source>
        <dbReference type="ARBA" id="ARBA00022692"/>
    </source>
</evidence>
<dbReference type="Pfam" id="PF00002">
    <property type="entry name" value="7tm_2"/>
    <property type="match status" value="1"/>
</dbReference>
<evidence type="ECO:0000313" key="7">
    <source>
        <dbReference type="EMBL" id="CAH3159276.1"/>
    </source>
</evidence>
<feature type="transmembrane region" description="Helical" evidence="5">
    <location>
        <begin position="251"/>
        <end position="274"/>
    </location>
</feature>
<evidence type="ECO:0000259" key="6">
    <source>
        <dbReference type="PROSITE" id="PS50261"/>
    </source>
</evidence>
<feature type="domain" description="G-protein coupled receptors family 2 profile 2" evidence="6">
    <location>
        <begin position="182"/>
        <end position="391"/>
    </location>
</feature>
<dbReference type="Proteomes" id="UP001159428">
    <property type="component" value="Unassembled WGS sequence"/>
</dbReference>
<feature type="transmembrane region" description="Helical" evidence="5">
    <location>
        <begin position="330"/>
        <end position="352"/>
    </location>
</feature>
<feature type="transmembrane region" description="Helical" evidence="5">
    <location>
        <begin position="219"/>
        <end position="239"/>
    </location>
</feature>
<dbReference type="Pfam" id="PF01825">
    <property type="entry name" value="GPS"/>
    <property type="match status" value="1"/>
</dbReference>
<dbReference type="GO" id="GO:0004930">
    <property type="term" value="F:G protein-coupled receptor activity"/>
    <property type="evidence" value="ECO:0007669"/>
    <property type="project" value="InterPro"/>
</dbReference>
<evidence type="ECO:0000256" key="4">
    <source>
        <dbReference type="ARBA" id="ARBA00023136"/>
    </source>
</evidence>
<protein>
    <recommendedName>
        <fullName evidence="6">G-protein coupled receptors family 2 profile 2 domain-containing protein</fullName>
    </recommendedName>
</protein>
<dbReference type="InterPro" id="IPR017981">
    <property type="entry name" value="GPCR_2-like_7TM"/>
</dbReference>
<dbReference type="Gene3D" id="1.20.1070.10">
    <property type="entry name" value="Rhodopsin 7-helix transmembrane proteins"/>
    <property type="match status" value="1"/>
</dbReference>
<keyword evidence="4 5" id="KW-0472">Membrane</keyword>
<evidence type="ECO:0000256" key="5">
    <source>
        <dbReference type="SAM" id="Phobius"/>
    </source>
</evidence>
<organism evidence="7 8">
    <name type="scientific">Pocillopora meandrina</name>
    <dbReference type="NCBI Taxonomy" id="46732"/>
    <lineage>
        <taxon>Eukaryota</taxon>
        <taxon>Metazoa</taxon>
        <taxon>Cnidaria</taxon>
        <taxon>Anthozoa</taxon>
        <taxon>Hexacorallia</taxon>
        <taxon>Scleractinia</taxon>
        <taxon>Astrocoeniina</taxon>
        <taxon>Pocilloporidae</taxon>
        <taxon>Pocillopora</taxon>
    </lineage>
</organism>
<dbReference type="PRINTS" id="PR00249">
    <property type="entry name" value="GPCRSECRETIN"/>
</dbReference>
<evidence type="ECO:0000313" key="8">
    <source>
        <dbReference type="Proteomes" id="UP001159428"/>
    </source>
</evidence>
<dbReference type="SMART" id="SM00303">
    <property type="entry name" value="GPS"/>
    <property type="match status" value="1"/>
</dbReference>
<feature type="transmembrane region" description="Helical" evidence="5">
    <location>
        <begin position="185"/>
        <end position="207"/>
    </location>
</feature>
<sequence>MRLFNDFTNQYQKITKPFKGQLGEEEVKKGTAAIFKVAVAFEKLVLNYSRYHLNRTKLLKKMTDSRMGSVVVGCLYKDLHELLLAKQSIGNETHNSSFLRRLTITILIAKCGEAVEEKKHCMFWSGFSKSPDGYSEDGCHVDTAKSNSEETVCRCNHLTYFAVLVDFDSGRTKLSKKDGTILETITYVGLSLSIIGMLLTIVFHSFFRDVRQPLSQIRLSLSASLGAGQIIFLAGINTTENMAACITAAALMQYFLMAAFCWMLVEGIYLYLFVVKVYNINTKMHMYHVISWGLPVVMVAISLSIAAGKEGMKSFTNDKYCWLSSTNKPIWIFVTFVAFIELFNILIFVRVIKEITTLVEPLAEDNYAQQIRIGVKAGVVMIPLLGVSWLFGFHLHFYHPQLYAGLPDFRAALCAKHPDSRAIQTKAEHCFSICIY</sequence>
<comment type="caution">
    <text evidence="7">The sequence shown here is derived from an EMBL/GenBank/DDBJ whole genome shotgun (WGS) entry which is preliminary data.</text>
</comment>
<dbReference type="GO" id="GO:0007166">
    <property type="term" value="P:cell surface receptor signaling pathway"/>
    <property type="evidence" value="ECO:0007669"/>
    <property type="project" value="InterPro"/>
</dbReference>
<dbReference type="PANTHER" id="PTHR12011:SF347">
    <property type="entry name" value="FI21270P1-RELATED"/>
    <property type="match status" value="1"/>
</dbReference>
<dbReference type="GO" id="GO:0005886">
    <property type="term" value="C:plasma membrane"/>
    <property type="evidence" value="ECO:0007669"/>
    <property type="project" value="TreeGrafter"/>
</dbReference>
<dbReference type="PROSITE" id="PS50261">
    <property type="entry name" value="G_PROTEIN_RECEP_F2_4"/>
    <property type="match status" value="1"/>
</dbReference>
<dbReference type="PANTHER" id="PTHR12011">
    <property type="entry name" value="ADHESION G-PROTEIN COUPLED RECEPTOR"/>
    <property type="match status" value="1"/>
</dbReference>
<dbReference type="InterPro" id="IPR000203">
    <property type="entry name" value="GPS"/>
</dbReference>
<name>A0AAU9XVH1_9CNID</name>
<comment type="subcellular location">
    <subcellularLocation>
        <location evidence="1">Membrane</location>
        <topology evidence="1">Multi-pass membrane protein</topology>
    </subcellularLocation>
</comment>
<feature type="transmembrane region" description="Helical" evidence="5">
    <location>
        <begin position="373"/>
        <end position="397"/>
    </location>
</feature>